<dbReference type="RefSeq" id="WP_329340586.1">
    <property type="nucleotide sequence ID" value="NZ_BAAAZX010000066.1"/>
</dbReference>
<gene>
    <name evidence="1" type="ORF">GCM10022232_93590</name>
</gene>
<name>A0ABP7TYJ4_9ACTN</name>
<proteinExistence type="predicted"/>
<accession>A0ABP7TYJ4</accession>
<protein>
    <recommendedName>
        <fullName evidence="3">HEAT repeat domain-containing protein</fullName>
    </recommendedName>
</protein>
<evidence type="ECO:0000313" key="1">
    <source>
        <dbReference type="EMBL" id="GAA4032968.1"/>
    </source>
</evidence>
<dbReference type="Proteomes" id="UP001500456">
    <property type="component" value="Unassembled WGS sequence"/>
</dbReference>
<reference evidence="2" key="1">
    <citation type="journal article" date="2019" name="Int. J. Syst. Evol. Microbiol.">
        <title>The Global Catalogue of Microorganisms (GCM) 10K type strain sequencing project: providing services to taxonomists for standard genome sequencing and annotation.</title>
        <authorList>
            <consortium name="The Broad Institute Genomics Platform"/>
            <consortium name="The Broad Institute Genome Sequencing Center for Infectious Disease"/>
            <person name="Wu L."/>
            <person name="Ma J."/>
        </authorList>
    </citation>
    <scope>NUCLEOTIDE SEQUENCE [LARGE SCALE GENOMIC DNA]</scope>
    <source>
        <strain evidence="2">JCM 16924</strain>
    </source>
</reference>
<sequence length="255" mass="28226">MSRFDVLLGTDFDGQPVSDVDDVIYEALDDPRHRERVPGLVDLLNDHSAEIRDRFLACVALTTWAEPAGFDAVMEASRDPERVPWYDALIDRKFSVDNTFAQLSSAVSDSDHLALEKGTWEQRTEAFRALVRIADREYFDEKLGDLLDVRTVADVLPDIREVVARGTAELAARRPQRFDLATQLVDLAAAMATVDAATAVSLAQDVLSHDAGHRPLNHAVAIVQRAKTLETRRFADYLSALGDGAVRAQIREALA</sequence>
<comment type="caution">
    <text evidence="1">The sequence shown here is derived from an EMBL/GenBank/DDBJ whole genome shotgun (WGS) entry which is preliminary data.</text>
</comment>
<evidence type="ECO:0008006" key="3">
    <source>
        <dbReference type="Google" id="ProtNLM"/>
    </source>
</evidence>
<keyword evidence="2" id="KW-1185">Reference proteome</keyword>
<evidence type="ECO:0000313" key="2">
    <source>
        <dbReference type="Proteomes" id="UP001500456"/>
    </source>
</evidence>
<organism evidence="1 2">
    <name type="scientific">Streptomyces plumbiresistens</name>
    <dbReference type="NCBI Taxonomy" id="511811"/>
    <lineage>
        <taxon>Bacteria</taxon>
        <taxon>Bacillati</taxon>
        <taxon>Actinomycetota</taxon>
        <taxon>Actinomycetes</taxon>
        <taxon>Kitasatosporales</taxon>
        <taxon>Streptomycetaceae</taxon>
        <taxon>Streptomyces</taxon>
    </lineage>
</organism>
<dbReference type="EMBL" id="BAAAZX010000066">
    <property type="protein sequence ID" value="GAA4032968.1"/>
    <property type="molecule type" value="Genomic_DNA"/>
</dbReference>